<evidence type="ECO:0000259" key="1">
    <source>
        <dbReference type="Pfam" id="PF00557"/>
    </source>
</evidence>
<evidence type="ECO:0000313" key="2">
    <source>
        <dbReference type="EMBL" id="KCZ87902.1"/>
    </source>
</evidence>
<dbReference type="CDD" id="cd01066">
    <property type="entry name" value="APP_MetAP"/>
    <property type="match status" value="1"/>
</dbReference>
<dbReference type="AlphaFoldDB" id="A0A059FBD2"/>
<dbReference type="EMBL" id="ARYK01000011">
    <property type="protein sequence ID" value="KCZ87902.1"/>
    <property type="molecule type" value="Genomic_DNA"/>
</dbReference>
<organism evidence="2 3">
    <name type="scientific">Hyphomonas johnsonii MHS-2</name>
    <dbReference type="NCBI Taxonomy" id="1280950"/>
    <lineage>
        <taxon>Bacteria</taxon>
        <taxon>Pseudomonadati</taxon>
        <taxon>Pseudomonadota</taxon>
        <taxon>Alphaproteobacteria</taxon>
        <taxon>Hyphomonadales</taxon>
        <taxon>Hyphomonadaceae</taxon>
        <taxon>Hyphomonas</taxon>
    </lineage>
</organism>
<dbReference type="InterPro" id="IPR029149">
    <property type="entry name" value="Creatin/AminoP/Spt16_N"/>
</dbReference>
<dbReference type="PATRIC" id="fig|1280950.3.peg.3212"/>
<name>A0A059FBD2_9PROT</name>
<dbReference type="PANTHER" id="PTHR46112:SF2">
    <property type="entry name" value="XAA-PRO AMINOPEPTIDASE P-RELATED"/>
    <property type="match status" value="1"/>
</dbReference>
<dbReference type="PANTHER" id="PTHR46112">
    <property type="entry name" value="AMINOPEPTIDASE"/>
    <property type="match status" value="1"/>
</dbReference>
<comment type="caution">
    <text evidence="2">The sequence shown here is derived from an EMBL/GenBank/DDBJ whole genome shotgun (WGS) entry which is preliminary data.</text>
</comment>
<dbReference type="SUPFAM" id="SSF55920">
    <property type="entry name" value="Creatinase/aminopeptidase"/>
    <property type="match status" value="1"/>
</dbReference>
<sequence>MGFGNMTRRGAIAGGSAAGALALTGFTTGSEQLAASAAAPSDPSADRVLAKYRAPEKLSHMFEAPKLLNTERAYAIMDKYGLDGLVASVPHNIQYLSSHLGPMTMMGRSFSVYAFFPRNESAPPALIVPGSMVYHLDYRPTWMPIEVYTFPGGSTTGKADPLPSPWARRLRPETFNDRDLLLMAIYAEFEGRTSASPLSGLAKALTNAGLAKGKIGFDDPRVGSWLNQELLPDVQSVDALNIFPEIRMVKTPNELTLLREASVKNEEALLYAIHNSNVGDRLDDIEQHHNTRWGALGGDSLWCVTNQSGLASGRIAKDTVTKIDSVGQYEGYRGDVGRTVVWGTPTDEVILRLETNSKALATVYDAIHPGMTFAESGKIVADVFAEAGIPGVGGPHPVGLQHTDQPWSTGADDVKRLHELMIFEENMVFTMDVPYHEPGLGTSHVEDMMVVKANGGCEPLSSGDTSLIVRPA</sequence>
<gene>
    <name evidence="2" type="ORF">HJO_16000</name>
</gene>
<dbReference type="Gene3D" id="3.40.350.10">
    <property type="entry name" value="Creatinase/prolidase N-terminal domain"/>
    <property type="match status" value="1"/>
</dbReference>
<dbReference type="Pfam" id="PF00557">
    <property type="entry name" value="Peptidase_M24"/>
    <property type="match status" value="1"/>
</dbReference>
<dbReference type="Gene3D" id="3.90.230.10">
    <property type="entry name" value="Creatinase/methionine aminopeptidase superfamily"/>
    <property type="match status" value="1"/>
</dbReference>
<dbReference type="SUPFAM" id="SSF53092">
    <property type="entry name" value="Creatinase/prolidase N-terminal domain"/>
    <property type="match status" value="1"/>
</dbReference>
<dbReference type="eggNOG" id="COG0006">
    <property type="taxonomic scope" value="Bacteria"/>
</dbReference>
<feature type="domain" description="Peptidase M24" evidence="1">
    <location>
        <begin position="312"/>
        <end position="452"/>
    </location>
</feature>
<dbReference type="PROSITE" id="PS51318">
    <property type="entry name" value="TAT"/>
    <property type="match status" value="1"/>
</dbReference>
<dbReference type="InterPro" id="IPR036005">
    <property type="entry name" value="Creatinase/aminopeptidase-like"/>
</dbReference>
<accession>A0A059FBD2</accession>
<dbReference type="InterPro" id="IPR006311">
    <property type="entry name" value="TAT_signal"/>
</dbReference>
<dbReference type="InterPro" id="IPR000994">
    <property type="entry name" value="Pept_M24"/>
</dbReference>
<protein>
    <submittedName>
        <fullName evidence="2">Peptidase M24</fullName>
    </submittedName>
</protein>
<dbReference type="InterPro" id="IPR050659">
    <property type="entry name" value="Peptidase_M24B"/>
</dbReference>
<proteinExistence type="predicted"/>
<dbReference type="STRING" id="1280950.HJO_16000"/>
<dbReference type="Proteomes" id="UP000025171">
    <property type="component" value="Unassembled WGS sequence"/>
</dbReference>
<reference evidence="2 3" key="1">
    <citation type="journal article" date="2014" name="Antonie Van Leeuwenhoek">
        <title>Hyphomonas beringensis sp. nov. and Hyphomonas chukchiensis sp. nov., isolated from surface seawater of the Bering Sea and Chukchi Sea.</title>
        <authorList>
            <person name="Li C."/>
            <person name="Lai Q."/>
            <person name="Li G."/>
            <person name="Dong C."/>
            <person name="Wang J."/>
            <person name="Liao Y."/>
            <person name="Shao Z."/>
        </authorList>
    </citation>
    <scope>NUCLEOTIDE SEQUENCE [LARGE SCALE GENOMIC DNA]</scope>
    <source>
        <strain evidence="2 3">MHS-2</strain>
    </source>
</reference>
<evidence type="ECO:0000313" key="3">
    <source>
        <dbReference type="Proteomes" id="UP000025171"/>
    </source>
</evidence>
<keyword evidence="3" id="KW-1185">Reference proteome</keyword>